<comment type="caution">
    <text evidence="3">The sequence shown here is derived from an EMBL/GenBank/DDBJ whole genome shotgun (WGS) entry which is preliminary data.</text>
</comment>
<evidence type="ECO:0000259" key="2">
    <source>
        <dbReference type="Pfam" id="PF26133"/>
    </source>
</evidence>
<dbReference type="Proteomes" id="UP001633002">
    <property type="component" value="Unassembled WGS sequence"/>
</dbReference>
<evidence type="ECO:0000313" key="4">
    <source>
        <dbReference type="Proteomes" id="UP001633002"/>
    </source>
</evidence>
<feature type="domain" description="DUF8039" evidence="2">
    <location>
        <begin position="436"/>
        <end position="509"/>
    </location>
</feature>
<sequence>MNSGKTKMRSDLHTESPHPRENRGPYQAKQRKLTPEQYCRSRQHEYSPTPSDDFTGDDRYDDEPGEIDGSRDCATPTVSLQESDVRKYIRDDRKSLKEETANRSKGDCKPFSVEVNEHGQVKSGKFGKEKFYDYLKHTSLRLLDMTKLNARDDAAILNVKCQLDEKFEYIGETPIDMDWFATEATRVVRQARNKLHKQWVDAGSVRTSLCPDGIELAQWHKLIDYWRTPDFLKKSNSMKDARKCVKAVNPTGRSGHSGLLENMKRKRGSSPPLNEVQELLSARKNQQMERKEASISPTQKHSMGNNPSLAPQSTDAEGRDTLQASCLEGLSVSPEISSATRKLQDSLLREHELLKDQQADIKAEQVAIHATVNALGEKMNQMMAILMKNNSSDQDKGTPDRGRSPAVMPQDLSKISKDSATSRSPLHVGDELELRQVSDGRATVAYAKLMGLAGKGTYHTTEISPGFASVMILDIFSPDEPLPVPNKNDDPSQILLSDAAGSVILWPEKKNQKTKYETDRC</sequence>
<dbReference type="EMBL" id="JBJQOH010000002">
    <property type="protein sequence ID" value="KAL3697323.1"/>
    <property type="molecule type" value="Genomic_DNA"/>
</dbReference>
<reference evidence="3 4" key="1">
    <citation type="submission" date="2024-09" db="EMBL/GenBank/DDBJ databases">
        <title>Chromosome-scale assembly of Riccia sorocarpa.</title>
        <authorList>
            <person name="Paukszto L."/>
        </authorList>
    </citation>
    <scope>NUCLEOTIDE SEQUENCE [LARGE SCALE GENOMIC DNA]</scope>
    <source>
        <strain evidence="3">LP-2024</strain>
        <tissue evidence="3">Aerial parts of the thallus</tissue>
    </source>
</reference>
<dbReference type="Pfam" id="PF26133">
    <property type="entry name" value="DUF8039"/>
    <property type="match status" value="1"/>
</dbReference>
<feature type="compositionally biased region" description="Polar residues" evidence="1">
    <location>
        <begin position="295"/>
        <end position="315"/>
    </location>
</feature>
<name>A0ABD3I0U6_9MARC</name>
<feature type="region of interest" description="Disordered" evidence="1">
    <location>
        <begin position="247"/>
        <end position="318"/>
    </location>
</feature>
<feature type="compositionally biased region" description="Basic and acidic residues" evidence="1">
    <location>
        <begin position="8"/>
        <end position="23"/>
    </location>
</feature>
<accession>A0ABD3I0U6</accession>
<evidence type="ECO:0000256" key="1">
    <source>
        <dbReference type="SAM" id="MobiDB-lite"/>
    </source>
</evidence>
<proteinExistence type="predicted"/>
<organism evidence="3 4">
    <name type="scientific">Riccia sorocarpa</name>
    <dbReference type="NCBI Taxonomy" id="122646"/>
    <lineage>
        <taxon>Eukaryota</taxon>
        <taxon>Viridiplantae</taxon>
        <taxon>Streptophyta</taxon>
        <taxon>Embryophyta</taxon>
        <taxon>Marchantiophyta</taxon>
        <taxon>Marchantiopsida</taxon>
        <taxon>Marchantiidae</taxon>
        <taxon>Marchantiales</taxon>
        <taxon>Ricciaceae</taxon>
        <taxon>Riccia</taxon>
    </lineage>
</organism>
<evidence type="ECO:0000313" key="3">
    <source>
        <dbReference type="EMBL" id="KAL3697323.1"/>
    </source>
</evidence>
<gene>
    <name evidence="3" type="ORF">R1sor_011399</name>
</gene>
<dbReference type="InterPro" id="IPR058352">
    <property type="entry name" value="DUF8039"/>
</dbReference>
<feature type="region of interest" description="Disordered" evidence="1">
    <location>
        <begin position="390"/>
        <end position="426"/>
    </location>
</feature>
<keyword evidence="4" id="KW-1185">Reference proteome</keyword>
<protein>
    <recommendedName>
        <fullName evidence="2">DUF8039 domain-containing protein</fullName>
    </recommendedName>
</protein>
<dbReference type="AlphaFoldDB" id="A0ABD3I0U6"/>
<feature type="region of interest" description="Disordered" evidence="1">
    <location>
        <begin position="1"/>
        <end position="74"/>
    </location>
</feature>
<feature type="compositionally biased region" description="Basic and acidic residues" evidence="1">
    <location>
        <begin position="393"/>
        <end position="403"/>
    </location>
</feature>